<organism evidence="1 2">
    <name type="scientific">Polarella glacialis</name>
    <name type="common">Dinoflagellate</name>
    <dbReference type="NCBI Taxonomy" id="89957"/>
    <lineage>
        <taxon>Eukaryota</taxon>
        <taxon>Sar</taxon>
        <taxon>Alveolata</taxon>
        <taxon>Dinophyceae</taxon>
        <taxon>Suessiales</taxon>
        <taxon>Suessiaceae</taxon>
        <taxon>Polarella</taxon>
    </lineage>
</organism>
<feature type="non-terminal residue" evidence="1">
    <location>
        <position position="1"/>
    </location>
</feature>
<sequence>VDPGGFSTVGFRQEITNFICLSPAMSITYRLSRFHRFLAAGNRTYLSEDVVLGTALDVARGEVSGEASGVEIAQWDTSGGSSKFPHEQWLRQQVREVREAAEARGGVSAGLMLDKNGFEVSSFGVDVPMFAQRPRRPIREVIILLGGPFGIEDNILPGILVLFKVIFFCFFL</sequence>
<keyword evidence="2" id="KW-1185">Reference proteome</keyword>
<reference evidence="1" key="1">
    <citation type="submission" date="2021-02" db="EMBL/GenBank/DDBJ databases">
        <authorList>
            <person name="Dougan E. K."/>
            <person name="Rhodes N."/>
            <person name="Thang M."/>
            <person name="Chan C."/>
        </authorList>
    </citation>
    <scope>NUCLEOTIDE SEQUENCE</scope>
</reference>
<evidence type="ECO:0000313" key="1">
    <source>
        <dbReference type="EMBL" id="CAE8588034.1"/>
    </source>
</evidence>
<gene>
    <name evidence="1" type="ORF">PGLA1383_LOCUS6852</name>
</gene>
<protein>
    <submittedName>
        <fullName evidence="1">Uncharacterized protein</fullName>
    </submittedName>
</protein>
<dbReference type="EMBL" id="CAJNNV010002899">
    <property type="protein sequence ID" value="CAE8588034.1"/>
    <property type="molecule type" value="Genomic_DNA"/>
</dbReference>
<name>A0A813DRJ3_POLGL</name>
<accession>A0A813DRJ3</accession>
<dbReference type="AlphaFoldDB" id="A0A813DRJ3"/>
<evidence type="ECO:0000313" key="2">
    <source>
        <dbReference type="Proteomes" id="UP000654075"/>
    </source>
</evidence>
<comment type="caution">
    <text evidence="1">The sequence shown here is derived from an EMBL/GenBank/DDBJ whole genome shotgun (WGS) entry which is preliminary data.</text>
</comment>
<dbReference type="OrthoDB" id="429184at2759"/>
<proteinExistence type="predicted"/>
<dbReference type="Proteomes" id="UP000654075">
    <property type="component" value="Unassembled WGS sequence"/>
</dbReference>